<dbReference type="Pfam" id="PF00440">
    <property type="entry name" value="TetR_N"/>
    <property type="match status" value="1"/>
</dbReference>
<reference evidence="5" key="1">
    <citation type="submission" date="2016-10" db="EMBL/GenBank/DDBJ databases">
        <authorList>
            <person name="Varghese N."/>
            <person name="Submissions S."/>
        </authorList>
    </citation>
    <scope>NUCLEOTIDE SEQUENCE [LARGE SCALE GENOMIC DNA]</scope>
    <source>
        <strain evidence="5">CGMCC 1.11012</strain>
    </source>
</reference>
<dbReference type="Proteomes" id="UP000199050">
    <property type="component" value="Unassembled WGS sequence"/>
</dbReference>
<dbReference type="SUPFAM" id="SSF48498">
    <property type="entry name" value="Tetracyclin repressor-like, C-terminal domain"/>
    <property type="match status" value="1"/>
</dbReference>
<feature type="domain" description="HTH tetR-type" evidence="3">
    <location>
        <begin position="11"/>
        <end position="71"/>
    </location>
</feature>
<dbReference type="SUPFAM" id="SSF46689">
    <property type="entry name" value="Homeodomain-like"/>
    <property type="match status" value="1"/>
</dbReference>
<evidence type="ECO:0000259" key="3">
    <source>
        <dbReference type="PROSITE" id="PS50977"/>
    </source>
</evidence>
<dbReference type="AlphaFoldDB" id="A0A1G8R9L9"/>
<proteinExistence type="predicted"/>
<dbReference type="PROSITE" id="PS50977">
    <property type="entry name" value="HTH_TETR_2"/>
    <property type="match status" value="1"/>
</dbReference>
<dbReference type="InterPro" id="IPR009057">
    <property type="entry name" value="Homeodomain-like_sf"/>
</dbReference>
<dbReference type="InterPro" id="IPR036271">
    <property type="entry name" value="Tet_transcr_reg_TetR-rel_C_sf"/>
</dbReference>
<dbReference type="Gene3D" id="1.10.357.10">
    <property type="entry name" value="Tetracycline Repressor, domain 2"/>
    <property type="match status" value="1"/>
</dbReference>
<keyword evidence="1 2" id="KW-0238">DNA-binding</keyword>
<evidence type="ECO:0000313" key="5">
    <source>
        <dbReference type="Proteomes" id="UP000199050"/>
    </source>
</evidence>
<keyword evidence="5" id="KW-1185">Reference proteome</keyword>
<gene>
    <name evidence="4" type="ORF">SAMN05216192_11239</name>
</gene>
<accession>A0A1G8R9L9</accession>
<evidence type="ECO:0000313" key="4">
    <source>
        <dbReference type="EMBL" id="SDJ13658.1"/>
    </source>
</evidence>
<protein>
    <submittedName>
        <fullName evidence="4">Transcriptional regulator, TetR family</fullName>
    </submittedName>
</protein>
<evidence type="ECO:0000256" key="1">
    <source>
        <dbReference type="ARBA" id="ARBA00023125"/>
    </source>
</evidence>
<dbReference type="STRING" id="1174501.SAMN05216192_11239"/>
<dbReference type="EMBL" id="FNDX01000012">
    <property type="protein sequence ID" value="SDJ13658.1"/>
    <property type="molecule type" value="Genomic_DNA"/>
</dbReference>
<evidence type="ECO:0000256" key="2">
    <source>
        <dbReference type="PROSITE-ProRule" id="PRU00335"/>
    </source>
</evidence>
<feature type="DNA-binding region" description="H-T-H motif" evidence="2">
    <location>
        <begin position="34"/>
        <end position="53"/>
    </location>
</feature>
<dbReference type="InterPro" id="IPR050624">
    <property type="entry name" value="HTH-type_Tx_Regulator"/>
</dbReference>
<name>A0A1G8R9L9_9BACL</name>
<dbReference type="PANTHER" id="PTHR43479:SF11">
    <property type="entry name" value="ACREF_ENVCD OPERON REPRESSOR-RELATED"/>
    <property type="match status" value="1"/>
</dbReference>
<organism evidence="4 5">
    <name type="scientific">Paenibacillus typhae</name>
    <dbReference type="NCBI Taxonomy" id="1174501"/>
    <lineage>
        <taxon>Bacteria</taxon>
        <taxon>Bacillati</taxon>
        <taxon>Bacillota</taxon>
        <taxon>Bacilli</taxon>
        <taxon>Bacillales</taxon>
        <taxon>Paenibacillaceae</taxon>
        <taxon>Paenibacillus</taxon>
    </lineage>
</organism>
<dbReference type="RefSeq" id="WP_090714663.1">
    <property type="nucleotide sequence ID" value="NZ_FNDX01000012.1"/>
</dbReference>
<dbReference type="InterPro" id="IPR001647">
    <property type="entry name" value="HTH_TetR"/>
</dbReference>
<dbReference type="PANTHER" id="PTHR43479">
    <property type="entry name" value="ACREF/ENVCD OPERON REPRESSOR-RELATED"/>
    <property type="match status" value="1"/>
</dbReference>
<sequence length="213" mass="24847">MEMTWHQDVRNRSREELISAGLEVLIEQNFTKVGLKEVCSRANISKVTFYKCFASIDEMIFAIQHRIMEEITEYFEERMNVETSGAELVERYLNLWVELLTEQSDKVKFIGFFDHTYSDHYPTTELQEAYSNLVHENVLGKMLYNGIARGIEDGTLRSNLDANLTTHFVFVTNISLMQKLAFRGRILEQEHGTEVEELTKTFKEVILNYVKAN</sequence>
<dbReference type="OrthoDB" id="118249at2"/>
<dbReference type="GO" id="GO:0003677">
    <property type="term" value="F:DNA binding"/>
    <property type="evidence" value="ECO:0007669"/>
    <property type="project" value="UniProtKB-UniRule"/>
</dbReference>